<accession>A0A1Z2XR82</accession>
<evidence type="ECO:0000313" key="3">
    <source>
        <dbReference type="EMBL" id="QQR30224.1"/>
    </source>
</evidence>
<dbReference type="KEGG" id="amur:ADH66_09950"/>
<keyword evidence="4" id="KW-1185">Reference proteome</keyword>
<evidence type="ECO:0008006" key="6">
    <source>
        <dbReference type="Google" id="ProtNLM"/>
    </source>
</evidence>
<reference evidence="2" key="1">
    <citation type="journal article" date="2017" name="Genome Announc.">
        <title>High-Quality Whole-Genome Sequences of the Oligo-Mouse-Microbiota Bacterial Community.</title>
        <authorList>
            <person name="Garzetti D."/>
            <person name="Brugiroux S."/>
            <person name="Bunk B."/>
            <person name="Pukall R."/>
            <person name="McCoy K.D."/>
            <person name="Macpherson A.J."/>
            <person name="Stecher B."/>
        </authorList>
    </citation>
    <scope>NUCLEOTIDE SEQUENCE</scope>
    <source>
        <strain evidence="2">KB18</strain>
    </source>
</reference>
<gene>
    <name evidence="2" type="ORF">ADH66_09950</name>
    <name evidence="3" type="ORF">I5Q82_00270</name>
</gene>
<evidence type="ECO:0000256" key="1">
    <source>
        <dbReference type="SAM" id="SignalP"/>
    </source>
</evidence>
<proteinExistence type="predicted"/>
<feature type="chain" id="PRO_5044568674" description="Lipoprotein" evidence="1">
    <location>
        <begin position="23"/>
        <end position="167"/>
    </location>
</feature>
<organism evidence="3 5">
    <name type="scientific">Acutalibacter muris</name>
    <dbReference type="NCBI Taxonomy" id="1796620"/>
    <lineage>
        <taxon>Bacteria</taxon>
        <taxon>Bacillati</taxon>
        <taxon>Bacillota</taxon>
        <taxon>Clostridia</taxon>
        <taxon>Eubacteriales</taxon>
        <taxon>Acutalibacteraceae</taxon>
        <taxon>Acutalibacter</taxon>
    </lineage>
</organism>
<protein>
    <recommendedName>
        <fullName evidence="6">Lipoprotein</fullName>
    </recommendedName>
</protein>
<dbReference type="Proteomes" id="UP000596035">
    <property type="component" value="Chromosome"/>
</dbReference>
<dbReference type="Proteomes" id="UP000196710">
    <property type="component" value="Chromosome"/>
</dbReference>
<dbReference type="PROSITE" id="PS51257">
    <property type="entry name" value="PROKAR_LIPOPROTEIN"/>
    <property type="match status" value="1"/>
</dbReference>
<evidence type="ECO:0000313" key="2">
    <source>
        <dbReference type="EMBL" id="ASB40944.1"/>
    </source>
</evidence>
<name>A0A1Z2XR82_9FIRM</name>
<reference evidence="3 5" key="3">
    <citation type="submission" date="2020-11" db="EMBL/GenBank/DDBJ databases">
        <title>Closed and high quality bacterial genomes of the OMM12 community.</title>
        <authorList>
            <person name="Marbouty M."/>
            <person name="Lamy-Besnier Q."/>
            <person name="Debarbieux L."/>
            <person name="Koszul R."/>
        </authorList>
    </citation>
    <scope>NUCLEOTIDE SEQUENCE [LARGE SCALE GENOMIC DNA]</scope>
    <source>
        <strain evidence="3 5">KB18</strain>
    </source>
</reference>
<dbReference type="EMBL" id="CP065321">
    <property type="protein sequence ID" value="QQR30224.1"/>
    <property type="molecule type" value="Genomic_DNA"/>
</dbReference>
<keyword evidence="1" id="KW-0732">Signal</keyword>
<evidence type="ECO:0000313" key="5">
    <source>
        <dbReference type="Proteomes" id="UP000596035"/>
    </source>
</evidence>
<reference evidence="4" key="2">
    <citation type="submission" date="2017-05" db="EMBL/GenBank/DDBJ databases">
        <title>Improved OligoMM genomes.</title>
        <authorList>
            <person name="Garzetti D."/>
        </authorList>
    </citation>
    <scope>NUCLEOTIDE SEQUENCE [LARGE SCALE GENOMIC DNA]</scope>
    <source>
        <strain evidence="4">KB18</strain>
    </source>
</reference>
<feature type="signal peptide" evidence="1">
    <location>
        <begin position="1"/>
        <end position="22"/>
    </location>
</feature>
<dbReference type="AlphaFoldDB" id="A0A1Z2XR82"/>
<dbReference type="EMBL" id="CP021422">
    <property type="protein sequence ID" value="ASB40944.1"/>
    <property type="molecule type" value="Genomic_DNA"/>
</dbReference>
<evidence type="ECO:0000313" key="4">
    <source>
        <dbReference type="Proteomes" id="UP000196710"/>
    </source>
</evidence>
<dbReference type="RefSeq" id="WP_066541261.1">
    <property type="nucleotide sequence ID" value="NZ_CP021422.1"/>
</dbReference>
<sequence>MKKAKTILSVLLVLSIIGVLSACSSNHDKGSLKDNLIDGWDRWVQSFSKHALTKEKDLQGEKDEGVDAYTGTYVAAYDGFNGKEFIFGGTALNRENGNHLQVTYKLTIEGGTAELNWIAGSDEYSVANTSSEDTKEYTISSGDNYLVLKGENFSGSLEVSVKDVRGG</sequence>